<feature type="compositionally biased region" description="Pro residues" evidence="1">
    <location>
        <begin position="137"/>
        <end position="172"/>
    </location>
</feature>
<evidence type="ECO:0000313" key="3">
    <source>
        <dbReference type="EMBL" id="GKV34904.1"/>
    </source>
</evidence>
<dbReference type="InterPro" id="IPR009646">
    <property type="entry name" value="Root_cap"/>
</dbReference>
<feature type="chain" id="PRO_5043719502" description="Root cap" evidence="2">
    <location>
        <begin position="25"/>
        <end position="472"/>
    </location>
</feature>
<feature type="region of interest" description="Disordered" evidence="1">
    <location>
        <begin position="137"/>
        <end position="180"/>
    </location>
</feature>
<gene>
    <name evidence="3" type="ORF">SLEP1_g43237</name>
</gene>
<evidence type="ECO:0000256" key="1">
    <source>
        <dbReference type="SAM" id="MobiDB-lite"/>
    </source>
</evidence>
<name>A0AAV5LCR8_9ROSI</name>
<evidence type="ECO:0000256" key="2">
    <source>
        <dbReference type="SAM" id="SignalP"/>
    </source>
</evidence>
<dbReference type="Proteomes" id="UP001054252">
    <property type="component" value="Unassembled WGS sequence"/>
</dbReference>
<evidence type="ECO:0000313" key="4">
    <source>
        <dbReference type="Proteomes" id="UP001054252"/>
    </source>
</evidence>
<reference evidence="3 4" key="1">
    <citation type="journal article" date="2021" name="Commun. Biol.">
        <title>The genome of Shorea leprosula (Dipterocarpaceae) highlights the ecological relevance of drought in aseasonal tropical rainforests.</title>
        <authorList>
            <person name="Ng K.K.S."/>
            <person name="Kobayashi M.J."/>
            <person name="Fawcett J.A."/>
            <person name="Hatakeyama M."/>
            <person name="Paape T."/>
            <person name="Ng C.H."/>
            <person name="Ang C.C."/>
            <person name="Tnah L.H."/>
            <person name="Lee C.T."/>
            <person name="Nishiyama T."/>
            <person name="Sese J."/>
            <person name="O'Brien M.J."/>
            <person name="Copetti D."/>
            <person name="Mohd Noor M.I."/>
            <person name="Ong R.C."/>
            <person name="Putra M."/>
            <person name="Sireger I.Z."/>
            <person name="Indrioko S."/>
            <person name="Kosugi Y."/>
            <person name="Izuno A."/>
            <person name="Isagi Y."/>
            <person name="Lee S.L."/>
            <person name="Shimizu K.K."/>
        </authorList>
    </citation>
    <scope>NUCLEOTIDE SEQUENCE [LARGE SCALE GENOMIC DNA]</scope>
    <source>
        <strain evidence="3">214</strain>
    </source>
</reference>
<dbReference type="EMBL" id="BPVZ01000108">
    <property type="protein sequence ID" value="GKV34904.1"/>
    <property type="molecule type" value="Genomic_DNA"/>
</dbReference>
<sequence length="472" mass="51766">MASVMERSFYFLFFLLLIVAVVEAKARSPSPKPKKVTCEDKYSRCYYKSFYCPASCPQACVVNCTKCQPVCLATPPPPPPPPPYHEPTKVKCKDKKYPSCYYKNLFCPASCPRTCVVDCAKCQPVCPATPPPLPSSPPPTLPPPPPPPPPALTPPPPPPPPALTPPPPPPPSGSDSPPKTAKCKNRNFPVCYGMELTCPSGCPDHCEVDCVTCKPVCDCNKPGAVCQDPRFIGADGITFYFHGKKDRDFCLVSDSNLHINAHFIGRRNENMKRDFTWVQSLGILFDNHKLYIGAQKTATWDDAVDRLALVFDDQPIMLPDGEGSKWQPIEAQGTSITRIRDTNTVEIEVEGNFKIRATVVPITKKDSRIHNYGIDQDDCFAHLDLSFKFYGLSEDVNGVLGQTYASNYVSRVKMGVVMPVLGGEEKFSSSTLFATDCTVARFTGEVAGSENFEYAKLDCGGGMDGRGVVCKR</sequence>
<dbReference type="Pfam" id="PF06830">
    <property type="entry name" value="Root_cap"/>
    <property type="match status" value="1"/>
</dbReference>
<dbReference type="AlphaFoldDB" id="A0AAV5LCR8"/>
<comment type="caution">
    <text evidence="3">The sequence shown here is derived from an EMBL/GenBank/DDBJ whole genome shotgun (WGS) entry which is preliminary data.</text>
</comment>
<feature type="signal peptide" evidence="2">
    <location>
        <begin position="1"/>
        <end position="24"/>
    </location>
</feature>
<keyword evidence="2" id="KW-0732">Signal</keyword>
<accession>A0AAV5LCR8</accession>
<organism evidence="3 4">
    <name type="scientific">Rubroshorea leprosula</name>
    <dbReference type="NCBI Taxonomy" id="152421"/>
    <lineage>
        <taxon>Eukaryota</taxon>
        <taxon>Viridiplantae</taxon>
        <taxon>Streptophyta</taxon>
        <taxon>Embryophyta</taxon>
        <taxon>Tracheophyta</taxon>
        <taxon>Spermatophyta</taxon>
        <taxon>Magnoliopsida</taxon>
        <taxon>eudicotyledons</taxon>
        <taxon>Gunneridae</taxon>
        <taxon>Pentapetalae</taxon>
        <taxon>rosids</taxon>
        <taxon>malvids</taxon>
        <taxon>Malvales</taxon>
        <taxon>Dipterocarpaceae</taxon>
        <taxon>Rubroshorea</taxon>
    </lineage>
</organism>
<dbReference type="SUPFAM" id="SSF101447">
    <property type="entry name" value="Formin homology 2 domain (FH2 domain)"/>
    <property type="match status" value="1"/>
</dbReference>
<evidence type="ECO:0008006" key="5">
    <source>
        <dbReference type="Google" id="ProtNLM"/>
    </source>
</evidence>
<dbReference type="PANTHER" id="PTHR31656">
    <property type="entry name" value="ROOT CAP DOMAIN-CONTAINING PROTEIN"/>
    <property type="match status" value="1"/>
</dbReference>
<keyword evidence="4" id="KW-1185">Reference proteome</keyword>
<proteinExistence type="predicted"/>
<protein>
    <recommendedName>
        <fullName evidence="5">Root cap</fullName>
    </recommendedName>
</protein>